<dbReference type="CDD" id="cd07379">
    <property type="entry name" value="MPP_239FB"/>
    <property type="match status" value="1"/>
</dbReference>
<name>A0A7R9BSF4_9CRUS</name>
<dbReference type="EMBL" id="OA884177">
    <property type="protein sequence ID" value="CAD7280390.1"/>
    <property type="molecule type" value="Genomic_DNA"/>
</dbReference>
<keyword evidence="4" id="KW-1185">Reference proteome</keyword>
<dbReference type="Gene3D" id="3.60.21.10">
    <property type="match status" value="3"/>
</dbReference>
<comment type="similarity">
    <text evidence="1">Belongs to the UPF0046 family.</text>
</comment>
<dbReference type="SUPFAM" id="SSF56300">
    <property type="entry name" value="Metallo-dependent phosphatases"/>
    <property type="match status" value="2"/>
</dbReference>
<gene>
    <name evidence="3" type="ORF">NMOB1V02_LOCUS8050</name>
</gene>
<feature type="domain" description="Calcineurin-like phosphoesterase" evidence="2">
    <location>
        <begin position="164"/>
        <end position="385"/>
    </location>
</feature>
<organism evidence="3">
    <name type="scientific">Notodromas monacha</name>
    <dbReference type="NCBI Taxonomy" id="399045"/>
    <lineage>
        <taxon>Eukaryota</taxon>
        <taxon>Metazoa</taxon>
        <taxon>Ecdysozoa</taxon>
        <taxon>Arthropoda</taxon>
        <taxon>Crustacea</taxon>
        <taxon>Oligostraca</taxon>
        <taxon>Ostracoda</taxon>
        <taxon>Podocopa</taxon>
        <taxon>Podocopida</taxon>
        <taxon>Cypridocopina</taxon>
        <taxon>Cypridoidea</taxon>
        <taxon>Cyprididae</taxon>
        <taxon>Notodromas</taxon>
    </lineage>
</organism>
<dbReference type="InterPro" id="IPR029052">
    <property type="entry name" value="Metallo-depent_PP-like"/>
</dbReference>
<sequence length="428" mass="47118">MSLLDEKVLVHPLTADPTEAWSVLKRSQKVLKLKVKQPTKPVTADKVRFVCMSDTHSLTHRITFRIPDGDVFLHAGDFTRSGTRREVKEFNDWLGMLPHRKKIVIGGNHELSFDNRQSVCEKMEGGAGKPRPISASRSAHTGVVIVNPVDEMDGDSSPIGTYVRFVCMSDTHSLTHRITFRIPDGDVFLHAGDFTRSGTRREVKEFNDWLGMLPHRKKIVIGGNHELSFDNRQSVCEKMEGGAGKPRPISASRSAHTGVVIVNPVDEMDGDSSPIGSAARPRSAVASSFGPGVMGSLVDSLGDIEEKLSIRPDFCGWAFNLPRGQALLDKWNKIPEGIDILLSHTPPVGHGDHTITGIRAGCVELLNSVQKRIRPRYHVFGHIHEGYGITSDGTTIFINASTCNTGYKPHNLPIVFDIPLPRGHTKNT</sequence>
<evidence type="ECO:0000259" key="2">
    <source>
        <dbReference type="Pfam" id="PF00149"/>
    </source>
</evidence>
<dbReference type="EMBL" id="CAJPEX010002140">
    <property type="protein sequence ID" value="CAG0920542.1"/>
    <property type="molecule type" value="Genomic_DNA"/>
</dbReference>
<dbReference type="Proteomes" id="UP000678499">
    <property type="component" value="Unassembled WGS sequence"/>
</dbReference>
<dbReference type="Pfam" id="PF00149">
    <property type="entry name" value="Metallophos"/>
    <property type="match status" value="2"/>
</dbReference>
<evidence type="ECO:0000313" key="4">
    <source>
        <dbReference type="Proteomes" id="UP000678499"/>
    </source>
</evidence>
<dbReference type="GO" id="GO:0016787">
    <property type="term" value="F:hydrolase activity"/>
    <property type="evidence" value="ECO:0007669"/>
    <property type="project" value="InterPro"/>
</dbReference>
<dbReference type="InterPro" id="IPR051693">
    <property type="entry name" value="UPF0046_metallophosphoest"/>
</dbReference>
<accession>A0A7R9BSF4</accession>
<feature type="domain" description="Calcineurin-like phosphoesterase" evidence="2">
    <location>
        <begin position="48"/>
        <end position="114"/>
    </location>
</feature>
<proteinExistence type="inferred from homology"/>
<dbReference type="PANTHER" id="PTHR12905:SF0">
    <property type="entry name" value="CALCINEURIN-LIKE PHOSPHOESTERASE DOMAIN-CONTAINING PROTEIN"/>
    <property type="match status" value="1"/>
</dbReference>
<reference evidence="3" key="1">
    <citation type="submission" date="2020-11" db="EMBL/GenBank/DDBJ databases">
        <authorList>
            <person name="Tran Van P."/>
        </authorList>
    </citation>
    <scope>NUCLEOTIDE SEQUENCE</scope>
</reference>
<evidence type="ECO:0000256" key="1">
    <source>
        <dbReference type="ARBA" id="ARBA00007993"/>
    </source>
</evidence>
<protein>
    <recommendedName>
        <fullName evidence="2">Calcineurin-like phosphoesterase domain-containing protein</fullName>
    </recommendedName>
</protein>
<dbReference type="PANTHER" id="PTHR12905">
    <property type="entry name" value="METALLOPHOSPHOESTERASE"/>
    <property type="match status" value="1"/>
</dbReference>
<dbReference type="InterPro" id="IPR004843">
    <property type="entry name" value="Calcineurin-like_PHP"/>
</dbReference>
<dbReference type="AlphaFoldDB" id="A0A7R9BSF4"/>
<evidence type="ECO:0000313" key="3">
    <source>
        <dbReference type="EMBL" id="CAD7280390.1"/>
    </source>
</evidence>
<dbReference type="OrthoDB" id="630188at2759"/>